<dbReference type="OrthoDB" id="3659059at2"/>
<evidence type="ECO:0000256" key="2">
    <source>
        <dbReference type="ARBA" id="ARBA00022676"/>
    </source>
</evidence>
<protein>
    <submittedName>
        <fullName evidence="5">Glycosyltransferase family 4 protein</fullName>
    </submittedName>
</protein>
<keyword evidence="2" id="KW-0328">Glycosyltransferase</keyword>
<dbReference type="RefSeq" id="WP_139985951.1">
    <property type="nucleotide sequence ID" value="NZ_VENP01000005.1"/>
</dbReference>
<dbReference type="SUPFAM" id="SSF53756">
    <property type="entry name" value="UDP-Glycosyltransferase/glycogen phosphorylase"/>
    <property type="match status" value="1"/>
</dbReference>
<dbReference type="PANTHER" id="PTHR12526:SF640">
    <property type="entry name" value="COLANIC ACID BIOSYNTHESIS GLYCOSYLTRANSFERASE WCAL-RELATED"/>
    <property type="match status" value="1"/>
</dbReference>
<reference evidence="5 6" key="1">
    <citation type="submission" date="2019-06" db="EMBL/GenBank/DDBJ databases">
        <title>Draft genome sequence of Miniimonas arenae KCTC 19750T isolated from sea sand.</title>
        <authorList>
            <person name="Park S.-J."/>
        </authorList>
    </citation>
    <scope>NUCLEOTIDE SEQUENCE [LARGE SCALE GENOMIC DNA]</scope>
    <source>
        <strain evidence="5 6">KCTC 19750</strain>
    </source>
</reference>
<evidence type="ECO:0000259" key="4">
    <source>
        <dbReference type="Pfam" id="PF00534"/>
    </source>
</evidence>
<dbReference type="GO" id="GO:0016757">
    <property type="term" value="F:glycosyltransferase activity"/>
    <property type="evidence" value="ECO:0007669"/>
    <property type="project" value="UniProtKB-KW"/>
</dbReference>
<name>A0A5C5BEL9_9MICO</name>
<organism evidence="5 6">
    <name type="scientific">Miniimonas arenae</name>
    <dbReference type="NCBI Taxonomy" id="676201"/>
    <lineage>
        <taxon>Bacteria</taxon>
        <taxon>Bacillati</taxon>
        <taxon>Actinomycetota</taxon>
        <taxon>Actinomycetes</taxon>
        <taxon>Micrococcales</taxon>
        <taxon>Beutenbergiaceae</taxon>
        <taxon>Miniimonas</taxon>
    </lineage>
</organism>
<sequence>MTALLDRYRRLVIVVRADPVICGHSVEARNLAEAALLRGFTEVRIVTWPLDRLEAAGLPLKPLEHLLPYSDGITVERPEPVGDYRVVDGRYTGGVVGRLVELFTDGVPTICLSLYLSPHTLAVQEAVTAAHRTGLPVDVLTVAEAVGSDITNVVRTAVAQQRYGAAAHVLGTYLANDCCVAVSEYTKELIVAAAAEVDAGLGTSFAARCQAQVGISYPALDTASYLGVDPAGAGAVLARRGIPDEPYVLFLSRLTEAKGVPDLLEGYARSGIADRVRLVVAGRGPQEEEIAALAAASPLAGRIHVLTDVDDEEKPALMAGSRAFCLPTLPRAEFVETFGIAVVEKMLAGGGPVITTTTGGVPEAVGDTAMIVGVQDPDAIAVALAAAVALEGDEREAWEARARDYALQFDRATVLDRMLGQLEVAVGETVAA</sequence>
<dbReference type="AlphaFoldDB" id="A0A5C5BEL9"/>
<dbReference type="InterPro" id="IPR001296">
    <property type="entry name" value="Glyco_trans_1"/>
</dbReference>
<accession>A0A5C5BEL9</accession>
<feature type="domain" description="Glycosyl transferase family 1" evidence="4">
    <location>
        <begin position="243"/>
        <end position="403"/>
    </location>
</feature>
<dbReference type="Proteomes" id="UP000313849">
    <property type="component" value="Unassembled WGS sequence"/>
</dbReference>
<keyword evidence="3 5" id="KW-0808">Transferase</keyword>
<evidence type="ECO:0000313" key="6">
    <source>
        <dbReference type="Proteomes" id="UP000313849"/>
    </source>
</evidence>
<evidence type="ECO:0000256" key="3">
    <source>
        <dbReference type="ARBA" id="ARBA00022679"/>
    </source>
</evidence>
<evidence type="ECO:0000313" key="5">
    <source>
        <dbReference type="EMBL" id="TNU76633.1"/>
    </source>
</evidence>
<evidence type="ECO:0000256" key="1">
    <source>
        <dbReference type="ARBA" id="ARBA00009481"/>
    </source>
</evidence>
<comment type="similarity">
    <text evidence="1">Belongs to the glycosyltransferase group 1 family. Glycosyltransferase 4 subfamily.</text>
</comment>
<proteinExistence type="inferred from homology"/>
<gene>
    <name evidence="5" type="ORF">FH969_02800</name>
</gene>
<dbReference type="EMBL" id="VENP01000005">
    <property type="protein sequence ID" value="TNU76633.1"/>
    <property type="molecule type" value="Genomic_DNA"/>
</dbReference>
<comment type="caution">
    <text evidence="5">The sequence shown here is derived from an EMBL/GenBank/DDBJ whole genome shotgun (WGS) entry which is preliminary data.</text>
</comment>
<dbReference type="Pfam" id="PF00534">
    <property type="entry name" value="Glycos_transf_1"/>
    <property type="match status" value="1"/>
</dbReference>
<keyword evidence="6" id="KW-1185">Reference proteome</keyword>
<dbReference type="PANTHER" id="PTHR12526">
    <property type="entry name" value="GLYCOSYLTRANSFERASE"/>
    <property type="match status" value="1"/>
</dbReference>
<dbReference type="Gene3D" id="3.40.50.2000">
    <property type="entry name" value="Glycogen Phosphorylase B"/>
    <property type="match status" value="2"/>
</dbReference>